<dbReference type="PIRSF" id="PIRSF029477">
    <property type="entry name" value="UCP029477"/>
    <property type="match status" value="1"/>
</dbReference>
<dbReference type="RefSeq" id="WP_150033675.1">
    <property type="nucleotide sequence ID" value="NZ_VWSH01000004.1"/>
</dbReference>
<proteinExistence type="predicted"/>
<comment type="caution">
    <text evidence="2">The sequence shown here is derived from an EMBL/GenBank/DDBJ whole genome shotgun (WGS) entry which is preliminary data.</text>
</comment>
<keyword evidence="3" id="KW-1185">Reference proteome</keyword>
<dbReference type="AlphaFoldDB" id="A0A5M6CB08"/>
<dbReference type="Gene3D" id="1.20.1260.10">
    <property type="match status" value="1"/>
</dbReference>
<evidence type="ECO:0000313" key="2">
    <source>
        <dbReference type="EMBL" id="KAA5532173.1"/>
    </source>
</evidence>
<sequence>MQNNSVDVDVLNDLIKINNDRVKGYEKALSEVKVEDTDLKVLFAKMLRQSQELKSDLGMEVQALGHDMPTDTTTAGKIYRGWMDIKAIFTGNDRHAVLSNCEFGEDAAQNAYKMALETDGLSANISSLITTQKGELKISHNEIRAMRDAAKA</sequence>
<name>A0A5M6CB08_9BACT</name>
<reference evidence="2 3" key="1">
    <citation type="submission" date="2019-09" db="EMBL/GenBank/DDBJ databases">
        <title>Genome sequence and assembly of Taibaiella sp.</title>
        <authorList>
            <person name="Chhetri G."/>
        </authorList>
    </citation>
    <scope>NUCLEOTIDE SEQUENCE [LARGE SCALE GENOMIC DNA]</scope>
    <source>
        <strain evidence="2 3">KVB11</strain>
    </source>
</reference>
<dbReference type="InterPro" id="IPR012347">
    <property type="entry name" value="Ferritin-like"/>
</dbReference>
<gene>
    <name evidence="2" type="ORF">F0919_15340</name>
</gene>
<dbReference type="EMBL" id="VWSH01000004">
    <property type="protein sequence ID" value="KAA5532173.1"/>
    <property type="molecule type" value="Genomic_DNA"/>
</dbReference>
<dbReference type="InterPro" id="IPR019052">
    <property type="entry name" value="DUF2383"/>
</dbReference>
<evidence type="ECO:0000259" key="1">
    <source>
        <dbReference type="Pfam" id="PF09537"/>
    </source>
</evidence>
<dbReference type="InterPro" id="IPR011971">
    <property type="entry name" value="CHP02284"/>
</dbReference>
<dbReference type="Pfam" id="PF09537">
    <property type="entry name" value="DUF2383"/>
    <property type="match status" value="1"/>
</dbReference>
<dbReference type="InterPro" id="IPR016920">
    <property type="entry name" value="UCP029477"/>
</dbReference>
<evidence type="ECO:0000313" key="3">
    <source>
        <dbReference type="Proteomes" id="UP000323632"/>
    </source>
</evidence>
<feature type="domain" description="DUF2383" evidence="1">
    <location>
        <begin position="8"/>
        <end position="117"/>
    </location>
</feature>
<dbReference type="Proteomes" id="UP000323632">
    <property type="component" value="Unassembled WGS sequence"/>
</dbReference>
<protein>
    <submittedName>
        <fullName evidence="2">PA2169 family four-helix-bundle protein</fullName>
    </submittedName>
</protein>
<accession>A0A5M6CB08</accession>
<dbReference type="NCBIfam" id="TIGR02284">
    <property type="entry name" value="PA2169 family four-helix-bundle protein"/>
    <property type="match status" value="1"/>
</dbReference>
<organism evidence="2 3">
    <name type="scientific">Taibaiella lutea</name>
    <dbReference type="NCBI Taxonomy" id="2608001"/>
    <lineage>
        <taxon>Bacteria</taxon>
        <taxon>Pseudomonadati</taxon>
        <taxon>Bacteroidota</taxon>
        <taxon>Chitinophagia</taxon>
        <taxon>Chitinophagales</taxon>
        <taxon>Chitinophagaceae</taxon>
        <taxon>Taibaiella</taxon>
    </lineage>
</organism>